<gene>
    <name evidence="1" type="ORF">O0S10_01530</name>
</gene>
<protein>
    <submittedName>
        <fullName evidence="1">Uncharacterized protein</fullName>
    </submittedName>
</protein>
<name>A0ABT4IDW4_9EURY</name>
<evidence type="ECO:0000313" key="1">
    <source>
        <dbReference type="EMBL" id="MCZ0859907.1"/>
    </source>
</evidence>
<dbReference type="EMBL" id="JAPTGB010000003">
    <property type="protein sequence ID" value="MCZ0859907.1"/>
    <property type="molecule type" value="Genomic_DNA"/>
</dbReference>
<accession>A0ABT4IDW4</accession>
<evidence type="ECO:0000313" key="2">
    <source>
        <dbReference type="Proteomes" id="UP001141422"/>
    </source>
</evidence>
<sequence length="156" mass="17075">MNALQTIPTMESVYRATVNDLLSALRHVEAANDPATAAAAAQHCLNVGYHVLDRKDLVRAITARLPAPTKEQLDAASMRRDKCTNRLFFTRPIGAFGDRVLMIQAQNNPDKPLLQVKIVTIPADTHIEPPLWDVTRPVTRRTWSPAITTISGGAAA</sequence>
<dbReference type="Proteomes" id="UP001141422">
    <property type="component" value="Unassembled WGS sequence"/>
</dbReference>
<reference evidence="1" key="1">
    <citation type="submission" date="2022-12" db="EMBL/GenBank/DDBJ databases">
        <title>Isolation and characterisation of novel Methanocorpusculum spp. from native Australian herbivores indicates the genus is ancestrally host-associated.</title>
        <authorList>
            <person name="Volmer J.G."/>
            <person name="Soo R.M."/>
            <person name="Evans P.N."/>
            <person name="Hoedt E.C."/>
            <person name="Astorga Alsina A.L."/>
            <person name="Woodcroft B.J."/>
            <person name="Tyson G.W."/>
            <person name="Hugenholtz P."/>
            <person name="Morrison M."/>
        </authorList>
    </citation>
    <scope>NUCLEOTIDE SEQUENCE</scope>
    <source>
        <strain evidence="1">MG</strain>
    </source>
</reference>
<keyword evidence="2" id="KW-1185">Reference proteome</keyword>
<proteinExistence type="predicted"/>
<dbReference type="RefSeq" id="WP_268924129.1">
    <property type="nucleotide sequence ID" value="NZ_JAPTGB010000003.1"/>
</dbReference>
<comment type="caution">
    <text evidence="1">The sequence shown here is derived from an EMBL/GenBank/DDBJ whole genome shotgun (WGS) entry which is preliminary data.</text>
</comment>
<organism evidence="1 2">
    <name type="scientific">Methanocorpusculum petauri</name>
    <dbReference type="NCBI Taxonomy" id="3002863"/>
    <lineage>
        <taxon>Archaea</taxon>
        <taxon>Methanobacteriati</taxon>
        <taxon>Methanobacteriota</taxon>
        <taxon>Stenosarchaea group</taxon>
        <taxon>Methanomicrobia</taxon>
        <taxon>Methanomicrobiales</taxon>
        <taxon>Methanocorpusculaceae</taxon>
        <taxon>Methanocorpusculum</taxon>
    </lineage>
</organism>